<evidence type="ECO:0000313" key="2">
    <source>
        <dbReference type="Proteomes" id="UP000217348"/>
    </source>
</evidence>
<accession>A0A250G0P5</accession>
<reference evidence="2" key="1">
    <citation type="submission" date="2017-06" db="EMBL/GenBank/DDBJ databases">
        <title>Capnocytophaga spp. assemblies.</title>
        <authorList>
            <person name="Gulvik C.A."/>
        </authorList>
    </citation>
    <scope>NUCLEOTIDE SEQUENCE [LARGE SCALE GENOMIC DNA]</scope>
    <source>
        <strain evidence="2">H2177</strain>
    </source>
</reference>
<gene>
    <name evidence="1" type="ORF">CGC58_11585</name>
</gene>
<dbReference type="Proteomes" id="UP000217348">
    <property type="component" value="Chromosome"/>
</dbReference>
<sequence length="215" mass="24448">MVTNKGRLYQRKNAVKTYSEYLEEGKVPYKRAVNTGTFVKGETTKGISQLPAMENHLKSSRTLYFIRNTLDIYGSLSSLVDFAAGGKDVNAVAASALSFLDKSLEVRTLLFAFGKITLDVMQTPVKEFFEDMRNASVKEMNAMKFKGITDLRDFVESDVFLMEKYHVIPISYQTMQDLLNGKIKKQKDLKSAYNEVIILYKEIEDGILIDSFFVK</sequence>
<proteinExistence type="predicted"/>
<evidence type="ECO:0000313" key="1">
    <source>
        <dbReference type="EMBL" id="ATA90315.1"/>
    </source>
</evidence>
<name>A0A250G0P5_9FLAO</name>
<dbReference type="EMBL" id="CP022387">
    <property type="protein sequence ID" value="ATA90315.1"/>
    <property type="molecule type" value="Genomic_DNA"/>
</dbReference>
<organism evidence="1 2">
    <name type="scientific">Capnocytophaga stomatis</name>
    <dbReference type="NCBI Taxonomy" id="1848904"/>
    <lineage>
        <taxon>Bacteria</taxon>
        <taxon>Pseudomonadati</taxon>
        <taxon>Bacteroidota</taxon>
        <taxon>Flavobacteriia</taxon>
        <taxon>Flavobacteriales</taxon>
        <taxon>Flavobacteriaceae</taxon>
        <taxon>Capnocytophaga</taxon>
    </lineage>
</organism>
<protein>
    <submittedName>
        <fullName evidence="1">Uncharacterized protein</fullName>
    </submittedName>
</protein>
<dbReference type="RefSeq" id="WP_095896857.1">
    <property type="nucleotide sequence ID" value="NZ_CP022387.1"/>
</dbReference>
<dbReference type="AlphaFoldDB" id="A0A250G0P5"/>
<dbReference type="KEGG" id="csto:CGC58_11585"/>